<evidence type="ECO:0000313" key="2">
    <source>
        <dbReference type="Proteomes" id="UP000277582"/>
    </source>
</evidence>
<dbReference type="RefSeq" id="WP_125672186.1">
    <property type="nucleotide sequence ID" value="NZ_RCOS01000134.1"/>
</dbReference>
<comment type="caution">
    <text evidence="1">The sequence shown here is derived from an EMBL/GenBank/DDBJ whole genome shotgun (WGS) entry which is preliminary data.</text>
</comment>
<accession>A0A3R9PCY4</accession>
<dbReference type="EMBL" id="RCOS01000134">
    <property type="protein sequence ID" value="RSN72931.1"/>
    <property type="molecule type" value="Genomic_DNA"/>
</dbReference>
<protein>
    <submittedName>
        <fullName evidence="1">Uncharacterized protein</fullName>
    </submittedName>
</protein>
<organism evidence="1 2">
    <name type="scientific">Candidatus Methanodesulfokora washburnensis</name>
    <dbReference type="NCBI Taxonomy" id="2478471"/>
    <lineage>
        <taxon>Archaea</taxon>
        <taxon>Thermoproteota</taxon>
        <taxon>Candidatus Korarchaeia</taxon>
        <taxon>Candidatus Korarchaeia incertae sedis</taxon>
        <taxon>Candidatus Methanodesulfokora</taxon>
    </lineage>
</organism>
<proteinExistence type="predicted"/>
<gene>
    <name evidence="1" type="ORF">D6D85_11935</name>
</gene>
<name>A0A3R9PCY4_9CREN</name>
<dbReference type="AlphaFoldDB" id="A0A3R9PCY4"/>
<evidence type="ECO:0000313" key="1">
    <source>
        <dbReference type="EMBL" id="RSN72931.1"/>
    </source>
</evidence>
<sequence length="158" mass="18861">MACGEKSPDMSQIGDEERRLLLSEEFRRIVEEEVIKADYEGRLISTWRNFVVFGNCGHIIIMDEDRNRLFFVAHKIDEAVDFLLNSRDIKILWMRHEGNYEIIDDIDRFIVRIFDDEIDGEVKEFKTEEEALNFIKEREMRVHGCFDVKKEEEEVDIP</sequence>
<dbReference type="Proteomes" id="UP000277582">
    <property type="component" value="Unassembled WGS sequence"/>
</dbReference>
<reference evidence="1 2" key="1">
    <citation type="submission" date="2018-10" db="EMBL/GenBank/DDBJ databases">
        <title>Co-occurring genomic capacity for anaerobic methane metabolism and dissimilatory sulfite reduction discovered in the Korarchaeota.</title>
        <authorList>
            <person name="Mckay L.J."/>
            <person name="Dlakic M."/>
            <person name="Fields M.W."/>
            <person name="Delmont T.O."/>
            <person name="Eren A.M."/>
            <person name="Jay Z.J."/>
            <person name="Klingelsmith K.B."/>
            <person name="Rusch D.B."/>
            <person name="Inskeep W.P."/>
        </authorList>
    </citation>
    <scope>NUCLEOTIDE SEQUENCE [LARGE SCALE GENOMIC DNA]</scope>
    <source>
        <strain evidence="1 2">MDKW</strain>
    </source>
</reference>
<keyword evidence="2" id="KW-1185">Reference proteome</keyword>